<dbReference type="GO" id="GO:0000978">
    <property type="term" value="F:RNA polymerase II cis-regulatory region sequence-specific DNA binding"/>
    <property type="evidence" value="ECO:0007669"/>
    <property type="project" value="TreeGrafter"/>
</dbReference>
<dbReference type="Proteomes" id="UP000311919">
    <property type="component" value="Unassembled WGS sequence"/>
</dbReference>
<dbReference type="PROSITE" id="PS50071">
    <property type="entry name" value="HOMEOBOX_2"/>
    <property type="match status" value="1"/>
</dbReference>
<name>Q5BVJ6_SCHJA</name>
<dbReference type="Pfam" id="PF00157">
    <property type="entry name" value="Pou"/>
    <property type="match status" value="1"/>
</dbReference>
<dbReference type="EMBL" id="FN314225">
    <property type="protein sequence ID" value="CAX69958.1"/>
    <property type="molecule type" value="mRNA"/>
</dbReference>
<evidence type="ECO:0000256" key="2">
    <source>
        <dbReference type="ARBA" id="ARBA00023125"/>
    </source>
</evidence>
<dbReference type="PROSITE" id="PS51179">
    <property type="entry name" value="POU_3"/>
    <property type="match status" value="1"/>
</dbReference>
<evidence type="ECO:0000256" key="6">
    <source>
        <dbReference type="RuleBase" id="RU000682"/>
    </source>
</evidence>
<feature type="domain" description="Homeobox" evidence="7">
    <location>
        <begin position="235"/>
        <end position="291"/>
    </location>
</feature>
<dbReference type="GO" id="GO:0005634">
    <property type="term" value="C:nucleus"/>
    <property type="evidence" value="ECO:0007669"/>
    <property type="project" value="UniProtKB-SubCell"/>
</dbReference>
<dbReference type="CDD" id="cd00086">
    <property type="entry name" value="homeodomain"/>
    <property type="match status" value="1"/>
</dbReference>
<dbReference type="GO" id="GO:0000981">
    <property type="term" value="F:DNA-binding transcription factor activity, RNA polymerase II-specific"/>
    <property type="evidence" value="ECO:0007669"/>
    <property type="project" value="TreeGrafter"/>
</dbReference>
<dbReference type="PANTHER" id="PTHR11636:SF89">
    <property type="entry name" value="POU DOMAIN PROTEIN 2, ISOFORM B-RELATED"/>
    <property type="match status" value="1"/>
</dbReference>
<dbReference type="Gene3D" id="1.10.260.40">
    <property type="entry name" value="lambda repressor-like DNA-binding domains"/>
    <property type="match status" value="1"/>
</dbReference>
<accession>Q5BVJ6</accession>
<dbReference type="SUPFAM" id="SSF46689">
    <property type="entry name" value="Homeodomain-like"/>
    <property type="match status" value="1"/>
</dbReference>
<dbReference type="SMART" id="SM00389">
    <property type="entry name" value="HOX"/>
    <property type="match status" value="1"/>
</dbReference>
<dbReference type="AlphaFoldDB" id="Q5BVJ6"/>
<dbReference type="SMART" id="SM00352">
    <property type="entry name" value="POU"/>
    <property type="match status" value="1"/>
</dbReference>
<feature type="DNA-binding region" description="Homeobox" evidence="5">
    <location>
        <begin position="237"/>
        <end position="292"/>
    </location>
</feature>
<reference evidence="9" key="1">
    <citation type="submission" date="2005-03" db="EMBL/GenBank/DDBJ databases">
        <authorList>
            <person name="Han Z."/>
        </authorList>
    </citation>
    <scope>NUCLEOTIDE SEQUENCE</scope>
</reference>
<dbReference type="Gene3D" id="1.10.10.60">
    <property type="entry name" value="Homeodomain-like"/>
    <property type="match status" value="1"/>
</dbReference>
<gene>
    <name evidence="11" type="ORF">EWB00_005222</name>
</gene>
<evidence type="ECO:0000259" key="7">
    <source>
        <dbReference type="PROSITE" id="PS50071"/>
    </source>
</evidence>
<feature type="domain" description="POU-specific" evidence="8">
    <location>
        <begin position="121"/>
        <end position="195"/>
    </location>
</feature>
<keyword evidence="12" id="KW-1185">Reference proteome</keyword>
<evidence type="ECO:0000256" key="1">
    <source>
        <dbReference type="ARBA" id="ARBA00004123"/>
    </source>
</evidence>
<reference evidence="11 12" key="5">
    <citation type="submission" date="2019-03" db="EMBL/GenBank/DDBJ databases">
        <title>An improved genome assembly of the fluke Schistosoma japonicum.</title>
        <authorList>
            <person name="Hu W."/>
            <person name="Luo F."/>
            <person name="Yin M."/>
            <person name="Mo X."/>
            <person name="Sun C."/>
            <person name="Wu Q."/>
            <person name="Zhu B."/>
            <person name="Xiang M."/>
            <person name="Wang J."/>
            <person name="Wang Y."/>
            <person name="Zhang T."/>
            <person name="Xu B."/>
            <person name="Zheng H."/>
            <person name="Feng Z."/>
        </authorList>
    </citation>
    <scope>NUCLEOTIDE SEQUENCE [LARGE SCALE GENOMIC DNA]</scope>
    <source>
        <strain evidence="11">HuSjv2</strain>
        <tissue evidence="11">Worms</tissue>
    </source>
</reference>
<evidence type="ECO:0000259" key="8">
    <source>
        <dbReference type="PROSITE" id="PS51179"/>
    </source>
</evidence>
<keyword evidence="3 5" id="KW-0371">Homeobox</keyword>
<dbReference type="InterPro" id="IPR010982">
    <property type="entry name" value="Lambda_DNA-bd_dom_sf"/>
</dbReference>
<reference evidence="9" key="2">
    <citation type="journal article" date="2006" name="PLoS Pathog.">
        <title>New perspectives on host-parasite interplay by comparative transcriptomic and proteomic analyses of Schistosoma japonicum.</title>
        <authorList>
            <person name="Liu F."/>
            <person name="Lu J."/>
            <person name="Hu W."/>
            <person name="Wang S.Y."/>
            <person name="Cui S.J."/>
            <person name="Chi M."/>
            <person name="Yan Q."/>
            <person name="Wang X.R."/>
            <person name="Song H.D."/>
            <person name="Xu X.N."/>
            <person name="Wang J.J."/>
            <person name="Zhang X.L."/>
            <person name="Zhang X."/>
            <person name="Wang Z.Q."/>
            <person name="Xue C.L."/>
            <person name="Brindley P.J."/>
            <person name="McManus D.P."/>
            <person name="Yang P.Y."/>
            <person name="Feng Z."/>
            <person name="Chen Z."/>
            <person name="Han Z.G."/>
        </authorList>
    </citation>
    <scope>NUCLEOTIDE SEQUENCE</scope>
</reference>
<evidence type="ECO:0000256" key="5">
    <source>
        <dbReference type="PROSITE-ProRule" id="PRU00108"/>
    </source>
</evidence>
<dbReference type="PRINTS" id="PR00028">
    <property type="entry name" value="POUDOMAIN"/>
</dbReference>
<dbReference type="EMBL" id="FN314226">
    <property type="protein sequence ID" value="CAX69959.1"/>
    <property type="molecule type" value="mRNA"/>
</dbReference>
<reference evidence="10" key="3">
    <citation type="journal article" date="2009" name="Nature">
        <title>The Schistosoma japonicum genome reveals features of host-parasite interplay.</title>
        <authorList>
            <person name="Liu F."/>
            <person name="Zhou Y."/>
            <person name="Wang Z.Q."/>
            <person name="Lu G."/>
            <person name="Zheng H."/>
            <person name="Brindley P.J."/>
            <person name="McManus D.P."/>
            <person name="Blair D."/>
            <person name="Zhang Q.H."/>
            <person name="Zhong Y."/>
            <person name="Wang S."/>
            <person name="Han Z.G."/>
            <person name="Chen Z."/>
        </authorList>
    </citation>
    <scope>NUCLEOTIDE SEQUENCE</scope>
    <source>
        <strain evidence="10">Anhui</strain>
    </source>
</reference>
<dbReference type="EMBL" id="AY812690">
    <property type="protein sequence ID" value="AAX28579.1"/>
    <property type="molecule type" value="mRNA"/>
</dbReference>
<dbReference type="InterPro" id="IPR009057">
    <property type="entry name" value="Homeodomain-like_sf"/>
</dbReference>
<dbReference type="InterPro" id="IPR050255">
    <property type="entry name" value="POU_domain_TF"/>
</dbReference>
<dbReference type="Pfam" id="PF00046">
    <property type="entry name" value="Homeodomain"/>
    <property type="match status" value="1"/>
</dbReference>
<keyword evidence="4 5" id="KW-0539">Nucleus</keyword>
<dbReference type="OrthoDB" id="6358449at2759"/>
<dbReference type="EMBL" id="SKCS01000348">
    <property type="protein sequence ID" value="TNN10641.1"/>
    <property type="molecule type" value="Genomic_DNA"/>
</dbReference>
<dbReference type="InterPro" id="IPR000327">
    <property type="entry name" value="POU_dom"/>
</dbReference>
<dbReference type="EMBL" id="SKCS01000348">
    <property type="protein sequence ID" value="TNN10643.1"/>
    <property type="molecule type" value="Genomic_DNA"/>
</dbReference>
<dbReference type="InterPro" id="IPR001356">
    <property type="entry name" value="HD"/>
</dbReference>
<proteinExistence type="evidence at transcript level"/>
<dbReference type="STRING" id="6182.Q5BVJ6"/>
<sequence>MTSLSDILLPWDHTEQKNNLFLTFKNADNCMIHVPITTSNINNLRNVSDSVILSQLNKQMDEKLELRAQEYGPLLLPGSTFFINSNPRPRRKVNSNNQSYFKKENAEGDLHSLLDTISSNKGLTDLAELEKLTTVFINRRIALNLSQNDVANSFRILYGIHRDGTMISRFERMDLSLSNYLKIYPVIVKWLKDTETADGRDTIIRAVVDAQNGIDDMKPPIKESSQVENLIFSKFSKRRRRTVLPDPIKKELERIYTQNPKVSRYELEELAKKFNIDKGVIQAWFYNRRTRSLLGKRKRAKHRY</sequence>
<evidence type="ECO:0000313" key="10">
    <source>
        <dbReference type="EMBL" id="CAX69958.1"/>
    </source>
</evidence>
<evidence type="ECO:0000256" key="4">
    <source>
        <dbReference type="ARBA" id="ARBA00023242"/>
    </source>
</evidence>
<protein>
    <submittedName>
        <fullName evidence="10">POU domain protein 2</fullName>
    </submittedName>
    <submittedName>
        <fullName evidence="11">POU domain, class 2, transcription factor 3 isoform 1</fullName>
    </submittedName>
</protein>
<reference evidence="10" key="4">
    <citation type="submission" date="2009-03" db="EMBL/GenBank/DDBJ databases">
        <authorList>
            <person name="Gang L."/>
        </authorList>
    </citation>
    <scope>NUCLEOTIDE SEQUENCE</scope>
    <source>
        <strain evidence="10">Anhui</strain>
    </source>
</reference>
<evidence type="ECO:0000313" key="12">
    <source>
        <dbReference type="Proteomes" id="UP000311919"/>
    </source>
</evidence>
<dbReference type="SUPFAM" id="SSF47413">
    <property type="entry name" value="lambda repressor-like DNA-binding domains"/>
    <property type="match status" value="1"/>
</dbReference>
<organism evidence="9">
    <name type="scientific">Schistosoma japonicum</name>
    <name type="common">Blood fluke</name>
    <dbReference type="NCBI Taxonomy" id="6182"/>
    <lineage>
        <taxon>Eukaryota</taxon>
        <taxon>Metazoa</taxon>
        <taxon>Spiralia</taxon>
        <taxon>Lophotrochozoa</taxon>
        <taxon>Platyhelminthes</taxon>
        <taxon>Trematoda</taxon>
        <taxon>Digenea</taxon>
        <taxon>Strigeidida</taxon>
        <taxon>Schistosomatoidea</taxon>
        <taxon>Schistosomatidae</taxon>
        <taxon>Schistosoma</taxon>
    </lineage>
</organism>
<dbReference type="PANTHER" id="PTHR11636">
    <property type="entry name" value="POU DOMAIN"/>
    <property type="match status" value="1"/>
</dbReference>
<dbReference type="InterPro" id="IPR013847">
    <property type="entry name" value="POU"/>
</dbReference>
<evidence type="ECO:0000313" key="11">
    <source>
        <dbReference type="EMBL" id="TNN10641.1"/>
    </source>
</evidence>
<comment type="subcellular location">
    <subcellularLocation>
        <location evidence="1 5 6">Nucleus</location>
    </subcellularLocation>
</comment>
<keyword evidence="2 5" id="KW-0238">DNA-binding</keyword>
<evidence type="ECO:0000313" key="9">
    <source>
        <dbReference type="EMBL" id="AAX28579.1"/>
    </source>
</evidence>
<evidence type="ECO:0000256" key="3">
    <source>
        <dbReference type="ARBA" id="ARBA00023155"/>
    </source>
</evidence>